<keyword evidence="2" id="KW-1185">Reference proteome</keyword>
<sequence>MTINNSSVEVLQDQRWESVTWKKLQVGDVVRVRHETKVMMNAMNVPSKRNTLERKLDKVIATLFGYEKAAFRFTGDGLSRALISLGLATNWPPTMQVVCFISQDDMNSLPSISFSGLLPYSFYRI</sequence>
<evidence type="ECO:0000313" key="2">
    <source>
        <dbReference type="Proteomes" id="UP001055811"/>
    </source>
</evidence>
<organism evidence="1 2">
    <name type="scientific">Cichorium intybus</name>
    <name type="common">Chicory</name>
    <dbReference type="NCBI Taxonomy" id="13427"/>
    <lineage>
        <taxon>Eukaryota</taxon>
        <taxon>Viridiplantae</taxon>
        <taxon>Streptophyta</taxon>
        <taxon>Embryophyta</taxon>
        <taxon>Tracheophyta</taxon>
        <taxon>Spermatophyta</taxon>
        <taxon>Magnoliopsida</taxon>
        <taxon>eudicotyledons</taxon>
        <taxon>Gunneridae</taxon>
        <taxon>Pentapetalae</taxon>
        <taxon>asterids</taxon>
        <taxon>campanulids</taxon>
        <taxon>Asterales</taxon>
        <taxon>Asteraceae</taxon>
        <taxon>Cichorioideae</taxon>
        <taxon>Cichorieae</taxon>
        <taxon>Cichoriinae</taxon>
        <taxon>Cichorium</taxon>
    </lineage>
</organism>
<comment type="caution">
    <text evidence="1">The sequence shown here is derived from an EMBL/GenBank/DDBJ whole genome shotgun (WGS) entry which is preliminary data.</text>
</comment>
<proteinExistence type="predicted"/>
<accession>A0ACB9BKY5</accession>
<name>A0ACB9BKY5_CICIN</name>
<protein>
    <submittedName>
        <fullName evidence="1">Uncharacterized protein</fullName>
    </submittedName>
</protein>
<dbReference type="EMBL" id="CM042014">
    <property type="protein sequence ID" value="KAI3722639.1"/>
    <property type="molecule type" value="Genomic_DNA"/>
</dbReference>
<evidence type="ECO:0000313" key="1">
    <source>
        <dbReference type="EMBL" id="KAI3722639.1"/>
    </source>
</evidence>
<reference evidence="2" key="1">
    <citation type="journal article" date="2022" name="Mol. Ecol. Resour.">
        <title>The genomes of chicory, endive, great burdock and yacon provide insights into Asteraceae palaeo-polyploidization history and plant inulin production.</title>
        <authorList>
            <person name="Fan W."/>
            <person name="Wang S."/>
            <person name="Wang H."/>
            <person name="Wang A."/>
            <person name="Jiang F."/>
            <person name="Liu H."/>
            <person name="Zhao H."/>
            <person name="Xu D."/>
            <person name="Zhang Y."/>
        </authorList>
    </citation>
    <scope>NUCLEOTIDE SEQUENCE [LARGE SCALE GENOMIC DNA]</scope>
    <source>
        <strain evidence="2">cv. Punajuju</strain>
    </source>
</reference>
<reference evidence="1 2" key="2">
    <citation type="journal article" date="2022" name="Mol. Ecol. Resour.">
        <title>The genomes of chicory, endive, great burdock and yacon provide insights into Asteraceae paleo-polyploidization history and plant inulin production.</title>
        <authorList>
            <person name="Fan W."/>
            <person name="Wang S."/>
            <person name="Wang H."/>
            <person name="Wang A."/>
            <person name="Jiang F."/>
            <person name="Liu H."/>
            <person name="Zhao H."/>
            <person name="Xu D."/>
            <person name="Zhang Y."/>
        </authorList>
    </citation>
    <scope>NUCLEOTIDE SEQUENCE [LARGE SCALE GENOMIC DNA]</scope>
    <source>
        <strain evidence="2">cv. Punajuju</strain>
        <tissue evidence="1">Leaves</tissue>
    </source>
</reference>
<gene>
    <name evidence="1" type="ORF">L2E82_33681</name>
</gene>
<dbReference type="Proteomes" id="UP001055811">
    <property type="component" value="Linkage Group LG06"/>
</dbReference>